<comment type="subcellular location">
    <subcellularLocation>
        <location evidence="6">Cell membrane</location>
        <topology evidence="6">Multi-pass membrane protein</topology>
    </subcellularLocation>
    <subcellularLocation>
        <location evidence="1">Membrane</location>
        <topology evidence="1">Multi-pass membrane protein</topology>
    </subcellularLocation>
</comment>
<feature type="transmembrane region" description="Helical" evidence="6">
    <location>
        <begin position="7"/>
        <end position="34"/>
    </location>
</feature>
<evidence type="ECO:0000256" key="3">
    <source>
        <dbReference type="ARBA" id="ARBA00022692"/>
    </source>
</evidence>
<comment type="similarity">
    <text evidence="2 6">Belongs to the 4-toluene sulfonate uptake permease (TSUP) (TC 2.A.102) family.</text>
</comment>
<gene>
    <name evidence="7" type="ORF">V3M73_04590</name>
</gene>
<feature type="transmembrane region" description="Helical" evidence="6">
    <location>
        <begin position="133"/>
        <end position="164"/>
    </location>
</feature>
<dbReference type="InterPro" id="IPR051598">
    <property type="entry name" value="TSUP/Inactive_protease-like"/>
</dbReference>
<dbReference type="PANTHER" id="PTHR43701">
    <property type="entry name" value="MEMBRANE TRANSPORTER PROTEIN MJ0441-RELATED"/>
    <property type="match status" value="1"/>
</dbReference>
<comment type="caution">
    <text evidence="7">The sequence shown here is derived from an EMBL/GenBank/DDBJ whole genome shotgun (WGS) entry which is preliminary data.</text>
</comment>
<organism evidence="7 8">
    <name type="scientific">Trueperella pyogenes</name>
    <dbReference type="NCBI Taxonomy" id="1661"/>
    <lineage>
        <taxon>Bacteria</taxon>
        <taxon>Bacillati</taxon>
        <taxon>Actinomycetota</taxon>
        <taxon>Actinomycetes</taxon>
        <taxon>Actinomycetales</taxon>
        <taxon>Actinomycetaceae</taxon>
        <taxon>Trueperella</taxon>
    </lineage>
</organism>
<dbReference type="InterPro" id="IPR002781">
    <property type="entry name" value="TM_pro_TauE-like"/>
</dbReference>
<feature type="transmembrane region" description="Helical" evidence="6">
    <location>
        <begin position="70"/>
        <end position="88"/>
    </location>
</feature>
<accession>A0ABV3NAR2</accession>
<dbReference type="Proteomes" id="UP001555100">
    <property type="component" value="Unassembled WGS sequence"/>
</dbReference>
<feature type="transmembrane region" description="Helical" evidence="6">
    <location>
        <begin position="201"/>
        <end position="219"/>
    </location>
</feature>
<feature type="transmembrane region" description="Helical" evidence="6">
    <location>
        <begin position="170"/>
        <end position="189"/>
    </location>
</feature>
<feature type="transmembrane region" description="Helical" evidence="6">
    <location>
        <begin position="40"/>
        <end position="58"/>
    </location>
</feature>
<sequence length="250" mass="25289">MITASLTGIVVGIVVGMLGAGGGILAVPILVYALGQSPHSATAESLVIVGLTALVAMATRWHAVHLREGFIFGFGAIVGAAIGSRLSPLVDGRILLLLFSVFLFCVGTAMAIKALPGREVEKTSPRTRKPLVAVILTALGTGILTGFFGVGGGFVVVPALILVLGIPIRFASATSLLVMVLTATCGLLARIGTDVSIDWKVTLAFGLASMLGGLIGGPLSKNLPAKALTAAFAGLLLSVAVFIAVMNMGS</sequence>
<evidence type="ECO:0000313" key="7">
    <source>
        <dbReference type="EMBL" id="MEW6954296.1"/>
    </source>
</evidence>
<evidence type="ECO:0000256" key="2">
    <source>
        <dbReference type="ARBA" id="ARBA00009142"/>
    </source>
</evidence>
<feature type="transmembrane region" description="Helical" evidence="6">
    <location>
        <begin position="225"/>
        <end position="246"/>
    </location>
</feature>
<evidence type="ECO:0000256" key="1">
    <source>
        <dbReference type="ARBA" id="ARBA00004141"/>
    </source>
</evidence>
<name>A0ABV3NAR2_9ACTO</name>
<evidence type="ECO:0000256" key="4">
    <source>
        <dbReference type="ARBA" id="ARBA00022989"/>
    </source>
</evidence>
<dbReference type="PANTHER" id="PTHR43701:SF2">
    <property type="entry name" value="MEMBRANE TRANSPORTER PROTEIN YJNA-RELATED"/>
    <property type="match status" value="1"/>
</dbReference>
<feature type="transmembrane region" description="Helical" evidence="6">
    <location>
        <begin position="94"/>
        <end position="112"/>
    </location>
</feature>
<proteinExistence type="inferred from homology"/>
<protein>
    <recommendedName>
        <fullName evidence="6">Probable membrane transporter protein</fullName>
    </recommendedName>
</protein>
<keyword evidence="4 6" id="KW-1133">Transmembrane helix</keyword>
<evidence type="ECO:0000256" key="6">
    <source>
        <dbReference type="RuleBase" id="RU363041"/>
    </source>
</evidence>
<evidence type="ECO:0000313" key="8">
    <source>
        <dbReference type="Proteomes" id="UP001555100"/>
    </source>
</evidence>
<dbReference type="RefSeq" id="WP_283840474.1">
    <property type="nucleotide sequence ID" value="NZ_CP123400.1"/>
</dbReference>
<dbReference type="EMBL" id="JBAGNM010000003">
    <property type="protein sequence ID" value="MEW6954296.1"/>
    <property type="molecule type" value="Genomic_DNA"/>
</dbReference>
<keyword evidence="8" id="KW-1185">Reference proteome</keyword>
<reference evidence="7 8" key="1">
    <citation type="submission" date="2024-01" db="EMBL/GenBank/DDBJ databases">
        <title>Genomic analysis and antimicrobial resistance profiles of Trueperella pyogenes isolated from domestic and wild animals.</title>
        <authorList>
            <person name="Magossi G."/>
            <person name="Gzyl K.E."/>
            <person name="Holman D.B."/>
            <person name="Amat S."/>
        </authorList>
    </citation>
    <scope>NUCLEOTIDE SEQUENCE [LARGE SCALE GENOMIC DNA]</scope>
    <source>
        <strain evidence="7 8">1494</strain>
    </source>
</reference>
<evidence type="ECO:0000256" key="5">
    <source>
        <dbReference type="ARBA" id="ARBA00023136"/>
    </source>
</evidence>
<keyword evidence="6" id="KW-1003">Cell membrane</keyword>
<dbReference type="Pfam" id="PF01925">
    <property type="entry name" value="TauE"/>
    <property type="match status" value="1"/>
</dbReference>
<keyword evidence="5 6" id="KW-0472">Membrane</keyword>
<keyword evidence="3 6" id="KW-0812">Transmembrane</keyword>